<evidence type="ECO:0000256" key="9">
    <source>
        <dbReference type="ARBA" id="ARBA00037313"/>
    </source>
</evidence>
<feature type="chain" id="PRO_5017098637" evidence="10">
    <location>
        <begin position="21"/>
        <end position="487"/>
    </location>
</feature>
<keyword evidence="4 10" id="KW-0732">Signal</keyword>
<evidence type="ECO:0000256" key="7">
    <source>
        <dbReference type="ARBA" id="ARBA00023237"/>
    </source>
</evidence>
<dbReference type="Pfam" id="PF02321">
    <property type="entry name" value="OEP"/>
    <property type="match status" value="2"/>
</dbReference>
<dbReference type="RefSeq" id="WP_090231693.1">
    <property type="nucleotide sequence ID" value="NZ_FNNU01000009.1"/>
</dbReference>
<evidence type="ECO:0000256" key="6">
    <source>
        <dbReference type="ARBA" id="ARBA00023139"/>
    </source>
</evidence>
<dbReference type="PROSITE" id="PS51257">
    <property type="entry name" value="PROKAR_LIPOPROTEIN"/>
    <property type="match status" value="1"/>
</dbReference>
<dbReference type="STRING" id="1007099.SAMN05216287_4292"/>
<keyword evidence="12" id="KW-1185">Reference proteome</keyword>
<dbReference type="SUPFAM" id="SSF56954">
    <property type="entry name" value="Outer membrane efflux proteins (OEP)"/>
    <property type="match status" value="1"/>
</dbReference>
<proteinExistence type="inferred from homology"/>
<comment type="function">
    <text evidence="9">Could be involved in resistance to puromycin, acriflavine and tetraphenylarsonium chloride.</text>
</comment>
<accession>A0A1H3GCM0</accession>
<dbReference type="NCBIfam" id="TIGR01845">
    <property type="entry name" value="outer_NodT"/>
    <property type="match status" value="1"/>
</dbReference>
<keyword evidence="7" id="KW-0998">Cell outer membrane</keyword>
<dbReference type="Gene3D" id="2.20.200.10">
    <property type="entry name" value="Outer membrane efflux proteins (OEP)"/>
    <property type="match status" value="1"/>
</dbReference>
<keyword evidence="8 10" id="KW-0449">Lipoprotein</keyword>
<keyword evidence="6 10" id="KW-0564">Palmitate</keyword>
<protein>
    <submittedName>
        <fullName evidence="11">Efflux transporter, outer membrane factor (OMF) lipoprotein, NodT family</fullName>
    </submittedName>
</protein>
<evidence type="ECO:0000313" key="12">
    <source>
        <dbReference type="Proteomes" id="UP000243778"/>
    </source>
</evidence>
<evidence type="ECO:0000256" key="8">
    <source>
        <dbReference type="ARBA" id="ARBA00023288"/>
    </source>
</evidence>
<dbReference type="InterPro" id="IPR003423">
    <property type="entry name" value="OMP_efflux"/>
</dbReference>
<evidence type="ECO:0000256" key="4">
    <source>
        <dbReference type="ARBA" id="ARBA00022729"/>
    </source>
</evidence>
<keyword evidence="2 10" id="KW-1134">Transmembrane beta strand</keyword>
<feature type="signal peptide" evidence="10">
    <location>
        <begin position="1"/>
        <end position="20"/>
    </location>
</feature>
<evidence type="ECO:0000256" key="10">
    <source>
        <dbReference type="RuleBase" id="RU362097"/>
    </source>
</evidence>
<evidence type="ECO:0000256" key="2">
    <source>
        <dbReference type="ARBA" id="ARBA00022452"/>
    </source>
</evidence>
<name>A0A1H3GCM0_9PSED</name>
<evidence type="ECO:0000256" key="3">
    <source>
        <dbReference type="ARBA" id="ARBA00022692"/>
    </source>
</evidence>
<keyword evidence="3 10" id="KW-0812">Transmembrane</keyword>
<sequence>MNARLSLCALCVALALAGCASSRGLQPEGALLDAGTLSSERTFASERLTPAAWPRADWWNSLGDVRLDALIREALASSPDLQVADARTRQASAAALAADADRQPNVDLNAAVSRSRESRIDDSSGQGERYGTLRSLSADASYSFDLWGGERAAWEAALGRARASEVDGQAARLTLAANVARGYNDLGLAFRTQDIAEQDLKRTRDMLELSQRRYAAGIDSEYQLQQTQSLEAAADATLTAARQQVRSAQIRLAVLLGKGPDRGAELPRPQLIAPTAVSLPAQLPAELIGRRPDLVAARWRVEAASRDIDASKTRFYPNLNLTASAGIKSVLGDALFGGPSRFFEVGPALSLPIFDGGRRRADLAGRDADYDLAVAQYNQTLLAALGDIGDGITQLRSLDQQILQQQRARDIARSSFDIAMQRYGDGIGNYLDALSVEQQLLQAERQLVSLNAQRVDSAVLLMQALGGGFQISGSPATPLAAASTSSR</sequence>
<keyword evidence="5 10" id="KW-0472">Membrane</keyword>
<dbReference type="EMBL" id="FNNU01000009">
    <property type="protein sequence ID" value="SDY00089.1"/>
    <property type="molecule type" value="Genomic_DNA"/>
</dbReference>
<evidence type="ECO:0000313" key="11">
    <source>
        <dbReference type="EMBL" id="SDY00089.1"/>
    </source>
</evidence>
<evidence type="ECO:0000256" key="1">
    <source>
        <dbReference type="ARBA" id="ARBA00007613"/>
    </source>
</evidence>
<dbReference type="PANTHER" id="PTHR30203:SF20">
    <property type="entry name" value="MULTIDRUG RESISTANCE OUTER MEMBRANE PROTEIN MDTP-RELATED"/>
    <property type="match status" value="1"/>
</dbReference>
<comment type="subcellular location">
    <subcellularLocation>
        <location evidence="10">Cell outer membrane</location>
        <topology evidence="10">Lipid-anchor</topology>
    </subcellularLocation>
</comment>
<gene>
    <name evidence="11" type="ORF">SAMN05216287_4292</name>
</gene>
<dbReference type="Proteomes" id="UP000243778">
    <property type="component" value="Unassembled WGS sequence"/>
</dbReference>
<dbReference type="Gene3D" id="1.20.1600.10">
    <property type="entry name" value="Outer membrane efflux proteins (OEP)"/>
    <property type="match status" value="1"/>
</dbReference>
<reference evidence="12" key="1">
    <citation type="submission" date="2016-10" db="EMBL/GenBank/DDBJ databases">
        <authorList>
            <person name="Varghese N."/>
            <person name="Submissions S."/>
        </authorList>
    </citation>
    <scope>NUCLEOTIDE SEQUENCE [LARGE SCALE GENOMIC DNA]</scope>
    <source>
        <strain evidence="12">NRRL B-59562</strain>
    </source>
</reference>
<dbReference type="GO" id="GO:0015562">
    <property type="term" value="F:efflux transmembrane transporter activity"/>
    <property type="evidence" value="ECO:0007669"/>
    <property type="project" value="InterPro"/>
</dbReference>
<organism evidence="11 12">
    <name type="scientific">Pseudomonas kuykendallii</name>
    <dbReference type="NCBI Taxonomy" id="1007099"/>
    <lineage>
        <taxon>Bacteria</taxon>
        <taxon>Pseudomonadati</taxon>
        <taxon>Pseudomonadota</taxon>
        <taxon>Gammaproteobacteria</taxon>
        <taxon>Pseudomonadales</taxon>
        <taxon>Pseudomonadaceae</taxon>
        <taxon>Pseudomonas</taxon>
    </lineage>
</organism>
<evidence type="ECO:0000256" key="5">
    <source>
        <dbReference type="ARBA" id="ARBA00023136"/>
    </source>
</evidence>
<comment type="similarity">
    <text evidence="1 10">Belongs to the outer membrane factor (OMF) (TC 1.B.17) family.</text>
</comment>
<dbReference type="InterPro" id="IPR010131">
    <property type="entry name" value="MdtP/NodT-like"/>
</dbReference>
<dbReference type="PANTHER" id="PTHR30203">
    <property type="entry name" value="OUTER MEMBRANE CATION EFFLUX PROTEIN"/>
    <property type="match status" value="1"/>
</dbReference>
<dbReference type="GO" id="GO:0009279">
    <property type="term" value="C:cell outer membrane"/>
    <property type="evidence" value="ECO:0007669"/>
    <property type="project" value="UniProtKB-SubCell"/>
</dbReference>
<dbReference type="OrthoDB" id="9770517at2"/>
<dbReference type="AlphaFoldDB" id="A0A1H3GCM0"/>